<feature type="transmembrane region" description="Helical" evidence="1">
    <location>
        <begin position="281"/>
        <end position="299"/>
    </location>
</feature>
<dbReference type="InterPro" id="IPR050879">
    <property type="entry name" value="Acyltransferase_3"/>
</dbReference>
<dbReference type="AlphaFoldDB" id="A0A939H9M4"/>
<evidence type="ECO:0000256" key="1">
    <source>
        <dbReference type="SAM" id="Phobius"/>
    </source>
</evidence>
<reference evidence="3" key="1">
    <citation type="submission" date="2021-03" db="EMBL/GenBank/DDBJ databases">
        <title>A new species, PO-11, isolated from a karst cave deposit.</title>
        <authorList>
            <person name="Zhaoxiaoyong W."/>
        </authorList>
    </citation>
    <scope>NUCLEOTIDE SEQUENCE</scope>
    <source>
        <strain evidence="3">PO-11</strain>
    </source>
</reference>
<dbReference type="GO" id="GO:0016020">
    <property type="term" value="C:membrane"/>
    <property type="evidence" value="ECO:0007669"/>
    <property type="project" value="TreeGrafter"/>
</dbReference>
<feature type="transmembrane region" description="Helical" evidence="1">
    <location>
        <begin position="311"/>
        <end position="334"/>
    </location>
</feature>
<evidence type="ECO:0000259" key="2">
    <source>
        <dbReference type="Pfam" id="PF01757"/>
    </source>
</evidence>
<proteinExistence type="predicted"/>
<dbReference type="PANTHER" id="PTHR23028">
    <property type="entry name" value="ACETYLTRANSFERASE"/>
    <property type="match status" value="1"/>
</dbReference>
<keyword evidence="4" id="KW-1185">Reference proteome</keyword>
<feature type="transmembrane region" description="Helical" evidence="1">
    <location>
        <begin position="102"/>
        <end position="122"/>
    </location>
</feature>
<dbReference type="Proteomes" id="UP000664164">
    <property type="component" value="Unassembled WGS sequence"/>
</dbReference>
<keyword evidence="3" id="KW-0808">Transferase</keyword>
<protein>
    <submittedName>
        <fullName evidence="3">Acyltransferase</fullName>
    </submittedName>
</protein>
<feature type="transmembrane region" description="Helical" evidence="1">
    <location>
        <begin position="198"/>
        <end position="216"/>
    </location>
</feature>
<feature type="transmembrane region" description="Helical" evidence="1">
    <location>
        <begin position="21"/>
        <end position="40"/>
    </location>
</feature>
<evidence type="ECO:0000313" key="3">
    <source>
        <dbReference type="EMBL" id="MBO1266852.1"/>
    </source>
</evidence>
<dbReference type="RefSeq" id="WP_207614675.1">
    <property type="nucleotide sequence ID" value="NZ_JAFNLL010000004.1"/>
</dbReference>
<keyword evidence="1" id="KW-0472">Membrane</keyword>
<dbReference type="GO" id="GO:0016747">
    <property type="term" value="F:acyltransferase activity, transferring groups other than amino-acyl groups"/>
    <property type="evidence" value="ECO:0007669"/>
    <property type="project" value="InterPro"/>
</dbReference>
<organism evidence="3 4">
    <name type="scientific">Arthrobacter cavernae</name>
    <dbReference type="NCBI Taxonomy" id="2817681"/>
    <lineage>
        <taxon>Bacteria</taxon>
        <taxon>Bacillati</taxon>
        <taxon>Actinomycetota</taxon>
        <taxon>Actinomycetes</taxon>
        <taxon>Micrococcales</taxon>
        <taxon>Micrococcaceae</taxon>
        <taxon>Arthrobacter</taxon>
    </lineage>
</organism>
<dbReference type="Pfam" id="PF01757">
    <property type="entry name" value="Acyl_transf_3"/>
    <property type="match status" value="1"/>
</dbReference>
<dbReference type="PANTHER" id="PTHR23028:SF53">
    <property type="entry name" value="ACYL_TRANSF_3 DOMAIN-CONTAINING PROTEIN"/>
    <property type="match status" value="1"/>
</dbReference>
<sequence length="426" mass="47160">MSASPLLAGNVVKQAGPIEQVHALTGVRIIAALWVILFHIRGNIASEFPWLSRIIGPVLAHGELGVDLFFALSGYVLALNYGQRMGFSLNKAATVKFWWARLARVWPAYVFMLLFAAIWHGLLIARGVPDPVAVRDYGIGSFLRQLTLVVQWTEPGFERLTWNGAAWSVSAEAFAYLLYPVIAILVFRLNRALSTKSLLAVTLLTLFPVVFFSYALGLYGEWMWLLRILCAFVAGNLMFFIVSRIPRTDQNRTNASHIVLGAAVLIIASCYVLDLTGRTKYVGLLIPLLVVLVGALGIANRHVVRLLSARVMVIGGMASYSIYLVHMPVIEIFWALQGWFPTALGPDTAGAKLGFVILPFLVCLLGYLLWKFFEEPARRKMRLMSTQNIPERAVDDPAESAVLHERSAVHETAPTAPAEPQHSARH</sequence>
<feature type="transmembrane region" description="Helical" evidence="1">
    <location>
        <begin position="354"/>
        <end position="373"/>
    </location>
</feature>
<dbReference type="GO" id="GO:0009103">
    <property type="term" value="P:lipopolysaccharide biosynthetic process"/>
    <property type="evidence" value="ECO:0007669"/>
    <property type="project" value="TreeGrafter"/>
</dbReference>
<dbReference type="InterPro" id="IPR002656">
    <property type="entry name" value="Acyl_transf_3_dom"/>
</dbReference>
<keyword evidence="1" id="KW-0812">Transmembrane</keyword>
<gene>
    <name evidence="3" type="ORF">J1902_02445</name>
</gene>
<keyword evidence="3" id="KW-0012">Acyltransferase</keyword>
<comment type="caution">
    <text evidence="3">The sequence shown here is derived from an EMBL/GenBank/DDBJ whole genome shotgun (WGS) entry which is preliminary data.</text>
</comment>
<name>A0A939H9M4_9MICC</name>
<feature type="domain" description="Acyltransferase 3" evidence="2">
    <location>
        <begin position="22"/>
        <end position="349"/>
    </location>
</feature>
<feature type="transmembrane region" description="Helical" evidence="1">
    <location>
        <begin position="60"/>
        <end position="81"/>
    </location>
</feature>
<dbReference type="EMBL" id="JAFNLL010000004">
    <property type="protein sequence ID" value="MBO1266852.1"/>
    <property type="molecule type" value="Genomic_DNA"/>
</dbReference>
<feature type="transmembrane region" description="Helical" evidence="1">
    <location>
        <begin position="254"/>
        <end position="275"/>
    </location>
</feature>
<accession>A0A939H9M4</accession>
<feature type="transmembrane region" description="Helical" evidence="1">
    <location>
        <begin position="222"/>
        <end position="242"/>
    </location>
</feature>
<feature type="transmembrane region" description="Helical" evidence="1">
    <location>
        <begin position="165"/>
        <end position="186"/>
    </location>
</feature>
<keyword evidence="1" id="KW-1133">Transmembrane helix</keyword>
<evidence type="ECO:0000313" key="4">
    <source>
        <dbReference type="Proteomes" id="UP000664164"/>
    </source>
</evidence>